<dbReference type="Pfam" id="PF19402">
    <property type="entry name" value="RamS"/>
    <property type="match status" value="1"/>
</dbReference>
<dbReference type="InterPro" id="IPR045825">
    <property type="entry name" value="RamS"/>
</dbReference>
<dbReference type="RefSeq" id="WP_390232196.1">
    <property type="nucleotide sequence ID" value="NZ_JBHSCN010000022.1"/>
</dbReference>
<protein>
    <submittedName>
        <fullName evidence="1">SapB/AmfS family lanthipeptide</fullName>
    </submittedName>
</protein>
<keyword evidence="2" id="KW-1185">Reference proteome</keyword>
<dbReference type="NCBIfam" id="NF033212">
    <property type="entry name" value="SapB_AmfS_lanti"/>
    <property type="match status" value="1"/>
</dbReference>
<organism evidence="1 2">
    <name type="scientific">Gryllotalpicola reticulitermitis</name>
    <dbReference type="NCBI Taxonomy" id="1184153"/>
    <lineage>
        <taxon>Bacteria</taxon>
        <taxon>Bacillati</taxon>
        <taxon>Actinomycetota</taxon>
        <taxon>Actinomycetes</taxon>
        <taxon>Micrococcales</taxon>
        <taxon>Microbacteriaceae</taxon>
        <taxon>Gryllotalpicola</taxon>
    </lineage>
</organism>
<evidence type="ECO:0000313" key="1">
    <source>
        <dbReference type="EMBL" id="MFC4245231.1"/>
    </source>
</evidence>
<gene>
    <name evidence="1" type="ORF">ACFOYW_17820</name>
</gene>
<name>A0ABV8QA25_9MICO</name>
<proteinExistence type="predicted"/>
<sequence length="42" mass="4237">MTAFLLSLQTLEARDATAADGARTISAFSQSLCVSSASAGLC</sequence>
<accession>A0ABV8QA25</accession>
<reference evidence="2" key="1">
    <citation type="journal article" date="2019" name="Int. J. Syst. Evol. Microbiol.">
        <title>The Global Catalogue of Microorganisms (GCM) 10K type strain sequencing project: providing services to taxonomists for standard genome sequencing and annotation.</title>
        <authorList>
            <consortium name="The Broad Institute Genomics Platform"/>
            <consortium name="The Broad Institute Genome Sequencing Center for Infectious Disease"/>
            <person name="Wu L."/>
            <person name="Ma J."/>
        </authorList>
    </citation>
    <scope>NUCLEOTIDE SEQUENCE [LARGE SCALE GENOMIC DNA]</scope>
    <source>
        <strain evidence="2">CGMCC 1.10363</strain>
    </source>
</reference>
<dbReference type="EMBL" id="JBHSCN010000022">
    <property type="protein sequence ID" value="MFC4245231.1"/>
    <property type="molecule type" value="Genomic_DNA"/>
</dbReference>
<comment type="caution">
    <text evidence="1">The sequence shown here is derived from an EMBL/GenBank/DDBJ whole genome shotgun (WGS) entry which is preliminary data.</text>
</comment>
<evidence type="ECO:0000313" key="2">
    <source>
        <dbReference type="Proteomes" id="UP001595900"/>
    </source>
</evidence>
<dbReference type="Proteomes" id="UP001595900">
    <property type="component" value="Unassembled WGS sequence"/>
</dbReference>